<dbReference type="PANTHER" id="PTHR43022">
    <property type="entry name" value="PROTEIN SMF"/>
    <property type="match status" value="1"/>
</dbReference>
<evidence type="ECO:0000313" key="3">
    <source>
        <dbReference type="EMBL" id="GEM03447.1"/>
    </source>
</evidence>
<dbReference type="InterPro" id="IPR057666">
    <property type="entry name" value="DrpA_SLOG"/>
</dbReference>
<keyword evidence="6" id="KW-1185">Reference proteome</keyword>
<evidence type="ECO:0000256" key="1">
    <source>
        <dbReference type="ARBA" id="ARBA00006525"/>
    </source>
</evidence>
<dbReference type="GO" id="GO:0009294">
    <property type="term" value="P:DNA-mediated transformation"/>
    <property type="evidence" value="ECO:0007669"/>
    <property type="project" value="InterPro"/>
</dbReference>
<dbReference type="AlphaFoldDB" id="A0A1I6QD74"/>
<accession>A0A1I6QD74</accession>
<dbReference type="Gene3D" id="3.40.50.450">
    <property type="match status" value="1"/>
</dbReference>
<dbReference type="Pfam" id="PF02481">
    <property type="entry name" value="DNA_processg_A"/>
    <property type="match status" value="1"/>
</dbReference>
<name>A0A1I6QD74_9BACI</name>
<dbReference type="Proteomes" id="UP000321773">
    <property type="component" value="Unassembled WGS sequence"/>
</dbReference>
<reference evidence="4 5" key="1">
    <citation type="submission" date="2016-10" db="EMBL/GenBank/DDBJ databases">
        <authorList>
            <person name="de Groot N.N."/>
        </authorList>
    </citation>
    <scope>NUCLEOTIDE SEQUENCE [LARGE SCALE GENOMIC DNA]</scope>
    <source>
        <strain evidence="4 5">DSM 17074</strain>
    </source>
</reference>
<evidence type="ECO:0000313" key="6">
    <source>
        <dbReference type="Proteomes" id="UP000321773"/>
    </source>
</evidence>
<feature type="domain" description="Smf/DprA SLOG" evidence="2">
    <location>
        <begin position="77"/>
        <end position="284"/>
    </location>
</feature>
<evidence type="ECO:0000313" key="4">
    <source>
        <dbReference type="EMBL" id="SFS50431.1"/>
    </source>
</evidence>
<evidence type="ECO:0000259" key="2">
    <source>
        <dbReference type="Pfam" id="PF02481"/>
    </source>
</evidence>
<dbReference type="EMBL" id="FPAI01000004">
    <property type="protein sequence ID" value="SFS50431.1"/>
    <property type="molecule type" value="Genomic_DNA"/>
</dbReference>
<dbReference type="PANTHER" id="PTHR43022:SF1">
    <property type="entry name" value="PROTEIN SMF"/>
    <property type="match status" value="1"/>
</dbReference>
<dbReference type="Proteomes" id="UP000199139">
    <property type="component" value="Unassembled WGS sequence"/>
</dbReference>
<dbReference type="NCBIfam" id="TIGR00732">
    <property type="entry name" value="dprA"/>
    <property type="match status" value="1"/>
</dbReference>
<dbReference type="EMBL" id="BJWJ01000003">
    <property type="protein sequence ID" value="GEM03447.1"/>
    <property type="molecule type" value="Genomic_DNA"/>
</dbReference>
<organism evidence="4 5">
    <name type="scientific">Halolactibacillus miurensis</name>
    <dbReference type="NCBI Taxonomy" id="306541"/>
    <lineage>
        <taxon>Bacteria</taxon>
        <taxon>Bacillati</taxon>
        <taxon>Bacillota</taxon>
        <taxon>Bacilli</taxon>
        <taxon>Bacillales</taxon>
        <taxon>Bacillaceae</taxon>
        <taxon>Halolactibacillus</taxon>
    </lineage>
</organism>
<reference evidence="3 6" key="2">
    <citation type="submission" date="2019-07" db="EMBL/GenBank/DDBJ databases">
        <title>Whole genome shotgun sequence of Halolactibacillus miurensis NBRC 100873.</title>
        <authorList>
            <person name="Hosoyama A."/>
            <person name="Uohara A."/>
            <person name="Ohji S."/>
            <person name="Ichikawa N."/>
        </authorList>
    </citation>
    <scope>NUCLEOTIDE SEQUENCE [LARGE SCALE GENOMIC DNA]</scope>
    <source>
        <strain evidence="3 6">NBRC 100873</strain>
    </source>
</reference>
<proteinExistence type="inferred from homology"/>
<dbReference type="SUPFAM" id="SSF102405">
    <property type="entry name" value="MCP/YpsA-like"/>
    <property type="match status" value="1"/>
</dbReference>
<gene>
    <name evidence="3" type="primary">smf</name>
    <name evidence="3" type="ORF">HMI01_04350</name>
    <name evidence="4" type="ORF">SAMN05421668_10474</name>
</gene>
<dbReference type="RefSeq" id="WP_062319906.1">
    <property type="nucleotide sequence ID" value="NZ_BJWJ01000003.1"/>
</dbReference>
<dbReference type="InterPro" id="IPR003488">
    <property type="entry name" value="DprA"/>
</dbReference>
<sequence>MYNRECIIYLYEEIGIGRRKLYRLIQLNHDVLIEAIINQHPSVLSVLTTKQCQHMTNQIKNGFKTFMKQLSNRTCKTWTILDQDYPHVFRTIPDPPVVLYGLGKERLLRHVNRISVIGSRKPTIHTERRMQQLLLPIVKDFVIVSGLAKGIDGFAHQLAVDAGGKTIAIIGSGFSYPYPYENRALFHELATHHLILSEYPPETKPARFHFPERNRLISALGFGTLIIEARQKSGTMITADQALEQGRIVMALPGDILNPNTVGCHTLIQQGAKLVQNTQDIVEEWLENKLNWEIINQNSKR</sequence>
<protein>
    <submittedName>
        <fullName evidence="3 4">DNA processing protein</fullName>
    </submittedName>
</protein>
<comment type="similarity">
    <text evidence="1">Belongs to the DprA/Smf family.</text>
</comment>
<dbReference type="STRING" id="306541.SAMN05421668_10474"/>
<evidence type="ECO:0000313" key="5">
    <source>
        <dbReference type="Proteomes" id="UP000199139"/>
    </source>
</evidence>